<dbReference type="Gene3D" id="2.40.30.170">
    <property type="match status" value="1"/>
</dbReference>
<dbReference type="Proteomes" id="UP000217258">
    <property type="component" value="Chromosome II"/>
</dbReference>
<protein>
    <recommendedName>
        <fullName evidence="6">Membrane fusion protein biotin-lipoyl like domain-containing protein</fullName>
    </recommendedName>
</protein>
<feature type="domain" description="Multidrug resistance protein MdtA-like alpha-helical hairpin" evidence="2">
    <location>
        <begin position="116"/>
        <end position="173"/>
    </location>
</feature>
<organism evidence="4 5">
    <name type="scientific">Pseudoalteromonas issachenkonii</name>
    <dbReference type="NCBI Taxonomy" id="152297"/>
    <lineage>
        <taxon>Bacteria</taxon>
        <taxon>Pseudomonadati</taxon>
        <taxon>Pseudomonadota</taxon>
        <taxon>Gammaproteobacteria</taxon>
        <taxon>Alteromonadales</taxon>
        <taxon>Pseudoalteromonadaceae</taxon>
        <taxon>Pseudoalteromonas</taxon>
    </lineage>
</organism>
<dbReference type="PANTHER" id="PTHR30469">
    <property type="entry name" value="MULTIDRUG RESISTANCE PROTEIN MDTA"/>
    <property type="match status" value="1"/>
</dbReference>
<dbReference type="Pfam" id="PF25917">
    <property type="entry name" value="BSH_RND"/>
    <property type="match status" value="1"/>
</dbReference>
<evidence type="ECO:0000313" key="4">
    <source>
        <dbReference type="EMBL" id="ATC92730.1"/>
    </source>
</evidence>
<dbReference type="InterPro" id="IPR006143">
    <property type="entry name" value="RND_pump_MFP"/>
</dbReference>
<dbReference type="SUPFAM" id="SSF111369">
    <property type="entry name" value="HlyD-like secretion proteins"/>
    <property type="match status" value="1"/>
</dbReference>
<evidence type="ECO:0000259" key="2">
    <source>
        <dbReference type="Pfam" id="PF25876"/>
    </source>
</evidence>
<accession>A0ABM6N8N9</accession>
<dbReference type="EMBL" id="CP011031">
    <property type="protein sequence ID" value="ATC92730.1"/>
    <property type="molecule type" value="Genomic_DNA"/>
</dbReference>
<dbReference type="Gene3D" id="1.10.287.470">
    <property type="entry name" value="Helix hairpin bin"/>
    <property type="match status" value="1"/>
</dbReference>
<evidence type="ECO:0008006" key="6">
    <source>
        <dbReference type="Google" id="ProtNLM"/>
    </source>
</evidence>
<feature type="domain" description="Multidrug resistance protein MdtA-like barrel-sandwich hybrid" evidence="3">
    <location>
        <begin position="84"/>
        <end position="198"/>
    </location>
</feature>
<evidence type="ECO:0000313" key="5">
    <source>
        <dbReference type="Proteomes" id="UP000217258"/>
    </source>
</evidence>
<reference evidence="4 5" key="1">
    <citation type="submission" date="2015-06" db="EMBL/GenBank/DDBJ databases">
        <authorList>
            <person name="Xie B.-B."/>
            <person name="Rong J.-C."/>
            <person name="Qin Q.-L."/>
            <person name="Zhang Y.-Z."/>
        </authorList>
    </citation>
    <scope>NUCLEOTIDE SEQUENCE [LARGE SCALE GENOMIC DNA]</scope>
    <source>
        <strain evidence="4 5">KMM 3549</strain>
    </source>
</reference>
<dbReference type="Gene3D" id="2.40.420.20">
    <property type="match status" value="1"/>
</dbReference>
<proteinExistence type="inferred from homology"/>
<dbReference type="PANTHER" id="PTHR30469:SF20">
    <property type="entry name" value="EFFLUX RND TRANSPORTER PERIPLASMIC ADAPTOR SUBUNIT"/>
    <property type="match status" value="1"/>
</dbReference>
<dbReference type="Pfam" id="PF25876">
    <property type="entry name" value="HH_MFP_RND"/>
    <property type="match status" value="1"/>
</dbReference>
<sequence>MFAAYAALTYLAFFYHGDIMPLFRLCLLSATLLSLIGCSEPEKIVKEEPIRPVKLFSIGHDSQTNIRSFPAEVVANQGSYLAFRVNGELVEFPVLAGEQVKKGQLLAKLDPEDFQLQYNERKARYELAKSQLKRIKQLFDKNITSQSELDQAVANEQVAESAFKIAETNLEYSELRAPFAGIVAKVFVKNFESIQAKQNVLRLETRDFMDVAIQVPEKIVARIQKDTQYQPMVEFDGYHDKQYKLTLKEWDTQADPATLTYKVVFSLPVPEDFNLLAGMSGQVMIDLSKVTRSQTPYTILPIESVFSDPNKSLSDNAYVWVFNQQTGTVHKQAVQVGQLHHDTIEVLSGVKEGQQIVSAGVHSLQEGMSVRPWNKERGL</sequence>
<dbReference type="Gene3D" id="2.40.50.100">
    <property type="match status" value="1"/>
</dbReference>
<dbReference type="NCBIfam" id="TIGR01730">
    <property type="entry name" value="RND_mfp"/>
    <property type="match status" value="1"/>
</dbReference>
<dbReference type="InterPro" id="IPR058625">
    <property type="entry name" value="MdtA-like_BSH"/>
</dbReference>
<keyword evidence="5" id="KW-1185">Reference proteome</keyword>
<name>A0ABM6N8N9_9GAMM</name>
<comment type="similarity">
    <text evidence="1">Belongs to the membrane fusion protein (MFP) (TC 8.A.1) family.</text>
</comment>
<evidence type="ECO:0000256" key="1">
    <source>
        <dbReference type="ARBA" id="ARBA00009477"/>
    </source>
</evidence>
<dbReference type="InterPro" id="IPR058624">
    <property type="entry name" value="MdtA-like_HH"/>
</dbReference>
<evidence type="ECO:0000259" key="3">
    <source>
        <dbReference type="Pfam" id="PF25917"/>
    </source>
</evidence>
<gene>
    <name evidence="4" type="ORF">PISS_b0620</name>
</gene>